<feature type="transmembrane region" description="Helical" evidence="21">
    <location>
        <begin position="265"/>
        <end position="287"/>
    </location>
</feature>
<evidence type="ECO:0000256" key="4">
    <source>
        <dbReference type="ARBA" id="ARBA00022692"/>
    </source>
</evidence>
<dbReference type="OrthoDB" id="8890589at2759"/>
<evidence type="ECO:0000256" key="6">
    <source>
        <dbReference type="ARBA" id="ARBA00022989"/>
    </source>
</evidence>
<dbReference type="PRINTS" id="PR00252">
    <property type="entry name" value="NRIONCHANNEL"/>
</dbReference>
<evidence type="ECO:0000256" key="12">
    <source>
        <dbReference type="ARBA" id="ARBA00023173"/>
    </source>
</evidence>
<evidence type="ECO:0000256" key="3">
    <source>
        <dbReference type="ARBA" id="ARBA00022475"/>
    </source>
</evidence>
<evidence type="ECO:0000256" key="13">
    <source>
        <dbReference type="ARBA" id="ARBA00023180"/>
    </source>
</evidence>
<evidence type="ECO:0000313" key="25">
    <source>
        <dbReference type="EMBL" id="KAF6283596.1"/>
    </source>
</evidence>
<dbReference type="InterPro" id="IPR018000">
    <property type="entry name" value="Neurotransmitter_ion_chnl_CS"/>
</dbReference>
<evidence type="ECO:0000256" key="8">
    <source>
        <dbReference type="ARBA" id="ARBA00023065"/>
    </source>
</evidence>
<feature type="chain" id="PRO_5029940492" description="Gamma-aminobutyric acid receptor subunit beta" evidence="21">
    <location>
        <begin position="22"/>
        <end position="695"/>
    </location>
</feature>
<comment type="catalytic activity">
    <reaction evidence="18">
        <text>chloride(in) = chloride(out)</text>
        <dbReference type="Rhea" id="RHEA:29823"/>
        <dbReference type="ChEBI" id="CHEBI:17996"/>
    </reaction>
</comment>
<evidence type="ECO:0000256" key="10">
    <source>
        <dbReference type="ARBA" id="ARBA00023157"/>
    </source>
</evidence>
<dbReference type="InterPro" id="IPR006028">
    <property type="entry name" value="GABAA/Glycine_rcpt"/>
</dbReference>
<evidence type="ECO:0000256" key="11">
    <source>
        <dbReference type="ARBA" id="ARBA00023170"/>
    </source>
</evidence>
<dbReference type="Proteomes" id="UP000558488">
    <property type="component" value="Unassembled WGS sequence"/>
</dbReference>
<name>A0A7J7S580_PIPKU</name>
<comment type="subcellular location">
    <subcellularLocation>
        <location evidence="19">Postsynaptic cell membrane</location>
        <topology evidence="19">Multi-pass membrane protein</topology>
    </subcellularLocation>
</comment>
<dbReference type="InterPro" id="IPR006202">
    <property type="entry name" value="Neur_chan_lig-bd"/>
</dbReference>
<dbReference type="InterPro" id="IPR006029">
    <property type="entry name" value="Neurotrans-gated_channel_TM"/>
</dbReference>
<keyword evidence="6 21" id="KW-1133">Transmembrane helix</keyword>
<dbReference type="PANTHER" id="PTHR18945">
    <property type="entry name" value="NEUROTRANSMITTER GATED ION CHANNEL"/>
    <property type="match status" value="1"/>
</dbReference>
<keyword evidence="8 21" id="KW-0406">Ion transport</keyword>
<evidence type="ECO:0000256" key="18">
    <source>
        <dbReference type="ARBA" id="ARBA00024167"/>
    </source>
</evidence>
<keyword evidence="4 21" id="KW-0812">Transmembrane</keyword>
<keyword evidence="16" id="KW-1071">Ligand-gated ion channel</keyword>
<keyword evidence="5 21" id="KW-0732">Signal</keyword>
<feature type="region of interest" description="Disordered" evidence="22">
    <location>
        <begin position="616"/>
        <end position="648"/>
    </location>
</feature>
<evidence type="ECO:0000256" key="20">
    <source>
        <dbReference type="ARBA" id="ARBA00071250"/>
    </source>
</evidence>
<dbReference type="GO" id="GO:0005254">
    <property type="term" value="F:chloride channel activity"/>
    <property type="evidence" value="ECO:0007669"/>
    <property type="project" value="UniProtKB-KW"/>
</dbReference>
<comment type="caution">
    <text evidence="25">The sequence shown here is derived from an EMBL/GenBank/DDBJ whole genome shotgun (WGS) entry which is preliminary data.</text>
</comment>
<keyword evidence="13" id="KW-0325">Glycoprotein</keyword>
<keyword evidence="3" id="KW-1003">Cell membrane</keyword>
<keyword evidence="10" id="KW-1015">Disulfide bond</keyword>
<evidence type="ECO:0000256" key="5">
    <source>
        <dbReference type="ARBA" id="ARBA00022729"/>
    </source>
</evidence>
<evidence type="ECO:0000256" key="21">
    <source>
        <dbReference type="RuleBase" id="RU000687"/>
    </source>
</evidence>
<evidence type="ECO:0000256" key="2">
    <source>
        <dbReference type="ARBA" id="ARBA00022448"/>
    </source>
</evidence>
<reference evidence="25 26" key="1">
    <citation type="journal article" date="2020" name="Nature">
        <title>Six reference-quality genomes reveal evolution of bat adaptations.</title>
        <authorList>
            <person name="Jebb D."/>
            <person name="Huang Z."/>
            <person name="Pippel M."/>
            <person name="Hughes G.M."/>
            <person name="Lavrichenko K."/>
            <person name="Devanna P."/>
            <person name="Winkler S."/>
            <person name="Jermiin L.S."/>
            <person name="Skirmuntt E.C."/>
            <person name="Katzourakis A."/>
            <person name="Burkitt-Gray L."/>
            <person name="Ray D.A."/>
            <person name="Sullivan K.A.M."/>
            <person name="Roscito J.G."/>
            <person name="Kirilenko B.M."/>
            <person name="Davalos L.M."/>
            <person name="Corthals A.P."/>
            <person name="Power M.L."/>
            <person name="Jones G."/>
            <person name="Ransome R.D."/>
            <person name="Dechmann D.K.N."/>
            <person name="Locatelli A.G."/>
            <person name="Puechmaille S.J."/>
            <person name="Fedrigo O."/>
            <person name="Jarvis E.D."/>
            <person name="Hiller M."/>
            <person name="Vernes S.C."/>
            <person name="Myers E.W."/>
            <person name="Teeling E.C."/>
        </authorList>
    </citation>
    <scope>NUCLEOTIDE SEQUENCE [LARGE SCALE GENOMIC DNA]</scope>
    <source>
        <strain evidence="25">MPipKuh1</strain>
        <tissue evidence="25">Flight muscle</tissue>
    </source>
</reference>
<keyword evidence="26" id="KW-1185">Reference proteome</keyword>
<gene>
    <name evidence="25" type="ORF">mPipKuh1_005347</name>
</gene>
<comment type="similarity">
    <text evidence="1">Belongs to the ligand-gated ion channel (TC 1.A.9) family. Gamma-aminobutyric acid receptor (TC 1.A.9.5) subfamily.</text>
</comment>
<feature type="transmembrane region" description="Helical" evidence="21">
    <location>
        <begin position="331"/>
        <end position="354"/>
    </location>
</feature>
<protein>
    <recommendedName>
        <fullName evidence="20">Gamma-aminobutyric acid receptor subunit beta</fullName>
    </recommendedName>
</protein>
<keyword evidence="11 25" id="KW-0675">Receptor</keyword>
<dbReference type="GO" id="GO:0034707">
    <property type="term" value="C:chloride channel complex"/>
    <property type="evidence" value="ECO:0007669"/>
    <property type="project" value="UniProtKB-KW"/>
</dbReference>
<feature type="compositionally biased region" description="Acidic residues" evidence="22">
    <location>
        <begin position="622"/>
        <end position="643"/>
    </location>
</feature>
<accession>A0A7J7S580</accession>
<keyword evidence="9 21" id="KW-0472">Membrane</keyword>
<evidence type="ECO:0000256" key="19">
    <source>
        <dbReference type="ARBA" id="ARBA00034104"/>
    </source>
</evidence>
<evidence type="ECO:0000256" key="17">
    <source>
        <dbReference type="ARBA" id="ARBA00023303"/>
    </source>
</evidence>
<dbReference type="InterPro" id="IPR006201">
    <property type="entry name" value="Neur_channel"/>
</dbReference>
<organism evidence="25 26">
    <name type="scientific">Pipistrellus kuhlii</name>
    <name type="common">Kuhl's pipistrelle</name>
    <dbReference type="NCBI Taxonomy" id="59472"/>
    <lineage>
        <taxon>Eukaryota</taxon>
        <taxon>Metazoa</taxon>
        <taxon>Chordata</taxon>
        <taxon>Craniata</taxon>
        <taxon>Vertebrata</taxon>
        <taxon>Euteleostomi</taxon>
        <taxon>Mammalia</taxon>
        <taxon>Eutheria</taxon>
        <taxon>Laurasiatheria</taxon>
        <taxon>Chiroptera</taxon>
        <taxon>Yangochiroptera</taxon>
        <taxon>Vespertilionidae</taxon>
        <taxon>Pipistrellus</taxon>
    </lineage>
</organism>
<dbReference type="AlphaFoldDB" id="A0A7J7S580"/>
<proteinExistence type="inferred from homology"/>
<dbReference type="SUPFAM" id="SSF63712">
    <property type="entry name" value="Nicotinic receptor ligand binding domain-like"/>
    <property type="match status" value="1"/>
</dbReference>
<dbReference type="Gene3D" id="2.70.170.10">
    <property type="entry name" value="Neurotransmitter-gated ion-channel ligand-binding domain"/>
    <property type="match status" value="1"/>
</dbReference>
<keyword evidence="12" id="KW-0869">Chloride channel</keyword>
<feature type="transmembrane region" description="Helical" evidence="21">
    <location>
        <begin position="673"/>
        <end position="692"/>
    </location>
</feature>
<evidence type="ECO:0000259" key="24">
    <source>
        <dbReference type="Pfam" id="PF02932"/>
    </source>
</evidence>
<keyword evidence="15" id="KW-0628">Postsynaptic cell membrane</keyword>
<evidence type="ECO:0000256" key="1">
    <source>
        <dbReference type="ARBA" id="ARBA00010180"/>
    </source>
</evidence>
<dbReference type="NCBIfam" id="TIGR00860">
    <property type="entry name" value="LIC"/>
    <property type="match status" value="1"/>
</dbReference>
<keyword evidence="17 21" id="KW-0407">Ion channel</keyword>
<evidence type="ECO:0000256" key="7">
    <source>
        <dbReference type="ARBA" id="ARBA00023018"/>
    </source>
</evidence>
<evidence type="ECO:0000256" key="9">
    <source>
        <dbReference type="ARBA" id="ARBA00023136"/>
    </source>
</evidence>
<dbReference type="GO" id="GO:0005230">
    <property type="term" value="F:extracellular ligand-gated monoatomic ion channel activity"/>
    <property type="evidence" value="ECO:0007669"/>
    <property type="project" value="InterPro"/>
</dbReference>
<evidence type="ECO:0000256" key="14">
    <source>
        <dbReference type="ARBA" id="ARBA00023214"/>
    </source>
</evidence>
<dbReference type="EMBL" id="JACAGB010000049">
    <property type="protein sequence ID" value="KAF6283596.1"/>
    <property type="molecule type" value="Genomic_DNA"/>
</dbReference>
<evidence type="ECO:0000313" key="26">
    <source>
        <dbReference type="Proteomes" id="UP000558488"/>
    </source>
</evidence>
<dbReference type="PRINTS" id="PR01160">
    <property type="entry name" value="GABAARBETA"/>
</dbReference>
<dbReference type="SUPFAM" id="SSF90112">
    <property type="entry name" value="Neurotransmitter-gated ion-channel transmembrane pore"/>
    <property type="match status" value="1"/>
</dbReference>
<dbReference type="GO" id="GO:0045211">
    <property type="term" value="C:postsynaptic membrane"/>
    <property type="evidence" value="ECO:0007669"/>
    <property type="project" value="UniProtKB-SubCell"/>
</dbReference>
<evidence type="ECO:0000256" key="22">
    <source>
        <dbReference type="SAM" id="MobiDB-lite"/>
    </source>
</evidence>
<keyword evidence="2 21" id="KW-0813">Transport</keyword>
<dbReference type="InterPro" id="IPR036719">
    <property type="entry name" value="Neuro-gated_channel_TM_sf"/>
</dbReference>
<feature type="domain" description="Neurotransmitter-gated ion-channel ligand-binding" evidence="23">
    <location>
        <begin position="61"/>
        <end position="264"/>
    </location>
</feature>
<dbReference type="GO" id="GO:0004890">
    <property type="term" value="F:GABA-A receptor activity"/>
    <property type="evidence" value="ECO:0007669"/>
    <property type="project" value="InterPro"/>
</dbReference>
<evidence type="ECO:0000259" key="23">
    <source>
        <dbReference type="Pfam" id="PF02931"/>
    </source>
</evidence>
<comment type="caution">
    <text evidence="21">Lacks conserved residue(s) required for the propagation of feature annotation.</text>
</comment>
<keyword evidence="7" id="KW-0770">Synapse</keyword>
<dbReference type="Gene3D" id="1.20.58.390">
    <property type="entry name" value="Neurotransmitter-gated ion-channel transmembrane domain"/>
    <property type="match status" value="1"/>
</dbReference>
<dbReference type="PRINTS" id="PR00253">
    <property type="entry name" value="GABAARECEPTR"/>
</dbReference>
<feature type="signal peptide" evidence="21">
    <location>
        <begin position="1"/>
        <end position="21"/>
    </location>
</feature>
<evidence type="ECO:0000256" key="15">
    <source>
        <dbReference type="ARBA" id="ARBA00023257"/>
    </source>
</evidence>
<dbReference type="PROSITE" id="PS00236">
    <property type="entry name" value="NEUROTR_ION_CHANNEL"/>
    <property type="match status" value="1"/>
</dbReference>
<dbReference type="InterPro" id="IPR038050">
    <property type="entry name" value="Neuro_actylchol_rec"/>
</dbReference>
<evidence type="ECO:0000256" key="16">
    <source>
        <dbReference type="ARBA" id="ARBA00023286"/>
    </source>
</evidence>
<feature type="domain" description="Neurotransmitter-gated ion-channel transmembrane" evidence="24">
    <location>
        <begin position="272"/>
        <end position="360"/>
    </location>
</feature>
<dbReference type="FunFam" id="2.70.170.10:FF:000021">
    <property type="entry name" value="Gamma-aminobutyric acid receptor isoform 3b"/>
    <property type="match status" value="1"/>
</dbReference>
<sequence>MGIRAMLRAAVLLLLIRTWLAEGNNTTSIPEYVFELSPTMPAVIHNVFNCKNCANETVVGKILDRVLSGYDARLRPYFGGDPLPVGISMYVSNIDHISEVTMDSKVTMFFLQTWKDPRLAYCETNLNLTLDYRMADKLWVPDCYFLNSKDTPVHDMSVENRMFQLHPDGTVHYGMRLTTTASCSMDLQKYPLDKQTCKLEVESYGYTVEDIMLYWEGDENAIQGTEKIENPQFTLLGKKVTRNEEVFYTGSYVRLVLKFMIQRKIIHYLVQVYWPTIIVTISSWVTFWMNYESSVARMTIGLTSMFILHTINSHLREKLPEFSCIKAIDIYMVVCFIFVFLSLLEYVYINYLLYSRRESSRCYRLCRRARKIMDQYRYQLEPELQPDVCERSLEEEILTVEQITSAPPSPQVLIHVGCESADFMCLPTVSSKDAQFDIKDESGSPLPRSVQAHSASPESLISLTLISDLVPLATSESLSSLSSLSLQSWLATEESLNDLSSTSEQTLHSCDSHVNGFETDDSVIPTKIYNPGEAHCHAETFCYPEDPKESYNLDDNHGYGPNRKHLLIHSQRCVPEAICEPDNMHRCREEFLHLPGDINIQQDYLDVQNQLQHDDDATWSHDDDDDNFMGFDEDEDSSSESDDSCPPSPGYSCRERLFSDIFDPDYIPNIDKWCRILFPLAFVVFNIIYWPYHSF</sequence>
<dbReference type="Pfam" id="PF02932">
    <property type="entry name" value="Neur_chan_memb"/>
    <property type="match status" value="1"/>
</dbReference>
<dbReference type="Pfam" id="PF02931">
    <property type="entry name" value="Neur_chan_LBD"/>
    <property type="match status" value="1"/>
</dbReference>
<dbReference type="InterPro" id="IPR002289">
    <property type="entry name" value="GABAAb_rcpt"/>
</dbReference>
<dbReference type="InterPro" id="IPR036734">
    <property type="entry name" value="Neur_chan_lig-bd_sf"/>
</dbReference>
<keyword evidence="14" id="KW-0868">Chloride</keyword>